<dbReference type="EMBL" id="NOXG01000005">
    <property type="protein sequence ID" value="PYD75836.1"/>
    <property type="molecule type" value="Genomic_DNA"/>
</dbReference>
<dbReference type="Proteomes" id="UP000248116">
    <property type="component" value="Unassembled WGS sequence"/>
</dbReference>
<evidence type="ECO:0000313" key="6">
    <source>
        <dbReference type="Proteomes" id="UP000248116"/>
    </source>
</evidence>
<dbReference type="Pfam" id="PF18602">
    <property type="entry name" value="Rap1a"/>
    <property type="match status" value="1"/>
</dbReference>
<dbReference type="RefSeq" id="WP_110529297.1">
    <property type="nucleotide sequence ID" value="NZ_JAHRDT010000016.1"/>
</dbReference>
<reference evidence="4 5" key="1">
    <citation type="submission" date="2017-07" db="EMBL/GenBank/DDBJ databases">
        <title>A draft genome sequence of Komagataeibacter sp. T5K1.</title>
        <authorList>
            <person name="Skraban J."/>
            <person name="Cleenwerck I."/>
            <person name="Vandamme P."/>
            <person name="Trcek J."/>
        </authorList>
    </citation>
    <scope>NUCLEOTIDE SEQUENCE [LARGE SCALE GENOMIC DNA]</scope>
    <source>
        <strain evidence="4 5">T5K1</strain>
    </source>
</reference>
<evidence type="ECO:0000313" key="3">
    <source>
        <dbReference type="EMBL" id="PYD48027.1"/>
    </source>
</evidence>
<dbReference type="Proteomes" id="UP000247609">
    <property type="component" value="Unassembled WGS sequence"/>
</dbReference>
<organism evidence="4 5">
    <name type="scientific">Novacetimonas pomaceti</name>
    <dbReference type="NCBI Taxonomy" id="2021998"/>
    <lineage>
        <taxon>Bacteria</taxon>
        <taxon>Pseudomonadati</taxon>
        <taxon>Pseudomonadota</taxon>
        <taxon>Alphaproteobacteria</taxon>
        <taxon>Acetobacterales</taxon>
        <taxon>Acetobacteraceae</taxon>
        <taxon>Novacetimonas</taxon>
    </lineage>
</organism>
<protein>
    <recommendedName>
        <fullName evidence="2">Rap1a immunity protein domain-containing protein</fullName>
    </recommendedName>
</protein>
<feature type="signal peptide" evidence="1">
    <location>
        <begin position="1"/>
        <end position="26"/>
    </location>
</feature>
<keyword evidence="6" id="KW-1185">Reference proteome</keyword>
<dbReference type="Gene3D" id="1.10.890.40">
    <property type="match status" value="1"/>
</dbReference>
<evidence type="ECO:0000259" key="2">
    <source>
        <dbReference type="Pfam" id="PF18602"/>
    </source>
</evidence>
<gene>
    <name evidence="3" type="ORF">C3920_06840</name>
    <name evidence="4" type="ORF">CFR71_07170</name>
</gene>
<reference evidence="3 6" key="2">
    <citation type="submission" date="2018-02" db="EMBL/GenBank/DDBJ databases">
        <authorList>
            <person name="Skraban J."/>
            <person name="Trcek J."/>
        </authorList>
    </citation>
    <scope>NUCLEOTIDE SEQUENCE [LARGE SCALE GENOMIC DNA]</scope>
    <source>
        <strain evidence="3 6">AV446</strain>
    </source>
</reference>
<comment type="caution">
    <text evidence="4">The sequence shown here is derived from an EMBL/GenBank/DDBJ whole genome shotgun (WGS) entry which is preliminary data.</text>
</comment>
<name>A0A318Q8B8_9PROT</name>
<dbReference type="InterPro" id="IPR041238">
    <property type="entry name" value="Rap1a"/>
</dbReference>
<dbReference type="EMBL" id="PRCW01000050">
    <property type="protein sequence ID" value="PYD48027.1"/>
    <property type="molecule type" value="Genomic_DNA"/>
</dbReference>
<proteinExistence type="predicted"/>
<sequence length="129" mass="13527">MKTATGIFLAACAVGAGLLPLSGAQAQRVSRMPASQLGTMCTRASGTGLCDSYISGVADAVALGHLFERNAEKDDKDVAAFCIAPATTLTEMRGKVVGWMKDHRDQLSRPAGEAVFTALHESYPCGDHK</sequence>
<feature type="domain" description="Rap1a immunity protein" evidence="2">
    <location>
        <begin position="36"/>
        <end position="125"/>
    </location>
</feature>
<evidence type="ECO:0000313" key="4">
    <source>
        <dbReference type="EMBL" id="PYD75836.1"/>
    </source>
</evidence>
<evidence type="ECO:0000256" key="1">
    <source>
        <dbReference type="SAM" id="SignalP"/>
    </source>
</evidence>
<feature type="chain" id="PRO_5016278761" description="Rap1a immunity protein domain-containing protein" evidence="1">
    <location>
        <begin position="27"/>
        <end position="129"/>
    </location>
</feature>
<keyword evidence="1" id="KW-0732">Signal</keyword>
<evidence type="ECO:0000313" key="5">
    <source>
        <dbReference type="Proteomes" id="UP000247609"/>
    </source>
</evidence>
<accession>A0A318Q8B8</accession>
<dbReference type="AlphaFoldDB" id="A0A318Q8B8"/>